<dbReference type="InterPro" id="IPR001163">
    <property type="entry name" value="Sm_dom_euk/arc"/>
</dbReference>
<evidence type="ECO:0000256" key="6">
    <source>
        <dbReference type="ARBA" id="ARBA00022728"/>
    </source>
</evidence>
<evidence type="ECO:0000256" key="10">
    <source>
        <dbReference type="ARBA" id="ARBA00033125"/>
    </source>
</evidence>
<evidence type="ECO:0000256" key="9">
    <source>
        <dbReference type="ARBA" id="ARBA00023274"/>
    </source>
</evidence>
<comment type="caution">
    <text evidence="14">The sequence shown here is derived from an EMBL/GenBank/DDBJ whole genome shotgun (WGS) entry which is preliminary data.</text>
</comment>
<dbReference type="GO" id="GO:0000398">
    <property type="term" value="P:mRNA splicing, via spliceosome"/>
    <property type="evidence" value="ECO:0007669"/>
    <property type="project" value="UniProtKB-ARBA"/>
</dbReference>
<keyword evidence="4" id="KW-0963">Cytoplasm</keyword>
<keyword evidence="8" id="KW-0539">Nucleus</keyword>
<dbReference type="InterPro" id="IPR047575">
    <property type="entry name" value="Sm"/>
</dbReference>
<organism evidence="14 15">
    <name type="scientific">Parnassius apollo</name>
    <name type="common">Apollo butterfly</name>
    <name type="synonym">Papilio apollo</name>
    <dbReference type="NCBI Taxonomy" id="110799"/>
    <lineage>
        <taxon>Eukaryota</taxon>
        <taxon>Metazoa</taxon>
        <taxon>Ecdysozoa</taxon>
        <taxon>Arthropoda</taxon>
        <taxon>Hexapoda</taxon>
        <taxon>Insecta</taxon>
        <taxon>Pterygota</taxon>
        <taxon>Neoptera</taxon>
        <taxon>Endopterygota</taxon>
        <taxon>Lepidoptera</taxon>
        <taxon>Glossata</taxon>
        <taxon>Ditrysia</taxon>
        <taxon>Papilionoidea</taxon>
        <taxon>Papilionidae</taxon>
        <taxon>Parnassiinae</taxon>
        <taxon>Parnassini</taxon>
        <taxon>Parnassius</taxon>
        <taxon>Parnassius</taxon>
    </lineage>
</organism>
<dbReference type="InterPro" id="IPR027248">
    <property type="entry name" value="Sm_D2"/>
</dbReference>
<feature type="compositionally biased region" description="Basic and acidic residues" evidence="12">
    <location>
        <begin position="384"/>
        <end position="396"/>
    </location>
</feature>
<keyword evidence="5" id="KW-0507">mRNA processing</keyword>
<dbReference type="GO" id="GO:0003723">
    <property type="term" value="F:RNA binding"/>
    <property type="evidence" value="ECO:0007669"/>
    <property type="project" value="InterPro"/>
</dbReference>
<keyword evidence="7" id="KW-0508">mRNA splicing</keyword>
<protein>
    <recommendedName>
        <fullName evidence="11">Probable small nuclear ribonucleoprotein Sm D2</fullName>
    </recommendedName>
    <alternativeName>
        <fullName evidence="10">snRNP core protein D2</fullName>
    </alternativeName>
</protein>
<evidence type="ECO:0000256" key="5">
    <source>
        <dbReference type="ARBA" id="ARBA00022664"/>
    </source>
</evidence>
<dbReference type="GO" id="GO:0097525">
    <property type="term" value="C:spliceosomal snRNP complex"/>
    <property type="evidence" value="ECO:0007669"/>
    <property type="project" value="UniProtKB-ARBA"/>
</dbReference>
<evidence type="ECO:0000256" key="12">
    <source>
        <dbReference type="SAM" id="MobiDB-lite"/>
    </source>
</evidence>
<feature type="domain" description="Sm" evidence="13">
    <location>
        <begin position="74"/>
        <end position="159"/>
    </location>
</feature>
<dbReference type="PANTHER" id="PTHR12777">
    <property type="entry name" value="SMALL NUCLEAR RIBONUCLEOPROTEIN SM D2"/>
    <property type="match status" value="1"/>
</dbReference>
<gene>
    <name evidence="14" type="ORF">PAPOLLO_LOCUS16084</name>
</gene>
<evidence type="ECO:0000256" key="7">
    <source>
        <dbReference type="ARBA" id="ARBA00023187"/>
    </source>
</evidence>
<dbReference type="CDD" id="cd01720">
    <property type="entry name" value="Sm_D2"/>
    <property type="match status" value="1"/>
</dbReference>
<dbReference type="Proteomes" id="UP000691718">
    <property type="component" value="Unassembled WGS sequence"/>
</dbReference>
<dbReference type="AlphaFoldDB" id="A0A8S3XAS8"/>
<dbReference type="OrthoDB" id="437526at2759"/>
<feature type="region of interest" description="Disordered" evidence="12">
    <location>
        <begin position="167"/>
        <end position="213"/>
    </location>
</feature>
<dbReference type="GO" id="GO:0005829">
    <property type="term" value="C:cytosol"/>
    <property type="evidence" value="ECO:0007669"/>
    <property type="project" value="UniProtKB-SubCell"/>
</dbReference>
<evidence type="ECO:0000256" key="11">
    <source>
        <dbReference type="ARBA" id="ARBA00073889"/>
    </source>
</evidence>
<comment type="subcellular location">
    <subcellularLocation>
        <location evidence="2">Cytoplasm</location>
        <location evidence="2">Cytosol</location>
    </subcellularLocation>
    <subcellularLocation>
        <location evidence="1">Nucleus</location>
    </subcellularLocation>
</comment>
<feature type="region of interest" description="Disordered" evidence="12">
    <location>
        <begin position="297"/>
        <end position="317"/>
    </location>
</feature>
<dbReference type="Pfam" id="PF01423">
    <property type="entry name" value="LSM"/>
    <property type="match status" value="1"/>
</dbReference>
<sequence>MPEFTESAHVLVWNEQTLQHACHDIFAEQVRCVARAARLSPKIDTMATTAKPRSEMTLDELSKIEEEEFSTGPLSVLTQSVKNNTQVLINCRNNKKLLGRVKAFDRHCNMVLENVKEMWTEVPRTGKGKKGKAVNKDKFISKMFLRGDSVLPHLVIQQQRRPRQLLALVPKPGAKSDVDESESSDDEFQYYTRPTHSDSSSPPPSLPSSTENLNLLSDDDIEVNQVVASTSLVLHQQSSVASPSINPCSPSILSLNTSATETSPWCPVPSPLSPSILATPSQVPSPRVSNFKWRNQLPPPSPLFAPSPSTATRSKRPRLVTAKRRVIPPKMLEPNWSRFKFTGCAEVDDIAMEIFESLRRYERTDMSDISRPGMKSTKTIQKPTAERPPDAVRLDEQSPGYIECLENVDFAREFDPNGKSV</sequence>
<proteinExistence type="inferred from homology"/>
<feature type="compositionally biased region" description="Acidic residues" evidence="12">
    <location>
        <begin position="179"/>
        <end position="188"/>
    </location>
</feature>
<dbReference type="SMART" id="SM00651">
    <property type="entry name" value="Sm"/>
    <property type="match status" value="1"/>
</dbReference>
<evidence type="ECO:0000256" key="8">
    <source>
        <dbReference type="ARBA" id="ARBA00023242"/>
    </source>
</evidence>
<name>A0A8S3XAS8_PARAO</name>
<dbReference type="EMBL" id="CAJQZP010001060">
    <property type="protein sequence ID" value="CAG5014108.1"/>
    <property type="molecule type" value="Genomic_DNA"/>
</dbReference>
<evidence type="ECO:0000256" key="2">
    <source>
        <dbReference type="ARBA" id="ARBA00004514"/>
    </source>
</evidence>
<accession>A0A8S3XAS8</accession>
<dbReference type="GO" id="GO:0005689">
    <property type="term" value="C:U12-type spliceosomal complex"/>
    <property type="evidence" value="ECO:0007669"/>
    <property type="project" value="UniProtKB-ARBA"/>
</dbReference>
<comment type="similarity">
    <text evidence="3">Belongs to the snRNP core protein family.</text>
</comment>
<evidence type="ECO:0000256" key="3">
    <source>
        <dbReference type="ARBA" id="ARBA00008146"/>
    </source>
</evidence>
<evidence type="ECO:0000259" key="13">
    <source>
        <dbReference type="PROSITE" id="PS52002"/>
    </source>
</evidence>
<dbReference type="PROSITE" id="PS52002">
    <property type="entry name" value="SM"/>
    <property type="match status" value="1"/>
</dbReference>
<dbReference type="FunFam" id="2.30.30.100:FF:000069">
    <property type="entry name" value="Small nuclear ribonucleoprotein Sm D2"/>
    <property type="match status" value="1"/>
</dbReference>
<keyword evidence="15" id="KW-1185">Reference proteome</keyword>
<reference evidence="14" key="1">
    <citation type="submission" date="2021-04" db="EMBL/GenBank/DDBJ databases">
        <authorList>
            <person name="Tunstrom K."/>
        </authorList>
    </citation>
    <scope>NUCLEOTIDE SEQUENCE</scope>
</reference>
<keyword evidence="6" id="KW-0747">Spliceosome</keyword>
<keyword evidence="9" id="KW-0687">Ribonucleoprotein</keyword>
<evidence type="ECO:0000313" key="15">
    <source>
        <dbReference type="Proteomes" id="UP000691718"/>
    </source>
</evidence>
<evidence type="ECO:0000313" key="14">
    <source>
        <dbReference type="EMBL" id="CAG5014108.1"/>
    </source>
</evidence>
<feature type="region of interest" description="Disordered" evidence="12">
    <location>
        <begin position="368"/>
        <end position="398"/>
    </location>
</feature>
<evidence type="ECO:0000256" key="4">
    <source>
        <dbReference type="ARBA" id="ARBA00022490"/>
    </source>
</evidence>
<evidence type="ECO:0000256" key="1">
    <source>
        <dbReference type="ARBA" id="ARBA00004123"/>
    </source>
</evidence>